<dbReference type="EMBL" id="CP016793">
    <property type="protein sequence ID" value="ANZ41030.1"/>
    <property type="molecule type" value="Genomic_DNA"/>
</dbReference>
<gene>
    <name evidence="12" type="ORF">BBK82_38690</name>
</gene>
<keyword evidence="13" id="KW-1185">Reference proteome</keyword>
<evidence type="ECO:0000259" key="11">
    <source>
        <dbReference type="Pfam" id="PF00999"/>
    </source>
</evidence>
<sequence length="565" mass="60590">MQEVALLAVVAVLIIVVVSYIAPRLGVAAPVLLVVVGMVCSRLPGAPHVFVEPEWILVVVLPPILYSAAVNVPVMDFRRNFRTIGALSVLLVVGSAFGTGALIHWLLPEIGFPAAVALGAVISPPDAVAATSIGKRLGLPPRLVTILEGEGLVNDATALVLLRTAVAAIAGTVSFWGALGDFGRAVLIGIVVGAVVGIVSVWARSRIQGQPVLTTAISFVVPFLAFIPAEELHASGVIAVVTAGLITGHLSARRFTAHDRISERTNWRTIQLLLENGVFLLMGFEITAVVGDVRASGESVWTAFSLGLLATVALIVLRVVFVVPLIALLRRQQRRADQLTGRIEEVLGKISSRPPDRRYERATRALQRKHADATFFAGEGLGWRGGAVLAWSGMRGVVTLAAAQSLPTDVPHRAELVLIAFTVAIVTLLLQGGTLPALIKLLGIRGNDEDHERREYARLAAELMAATQTLLENSALERENGKPFDPVVLDRARERGLAMAEILDKMLTADRDPDSPMHQQRELQRLFLDAQQNALLDARAGGTYSSHTLERAQNFIDSQATRFTG</sequence>
<comment type="subcellular location">
    <subcellularLocation>
        <location evidence="1">Cell membrane</location>
        <topology evidence="1">Multi-pass membrane protein</topology>
    </subcellularLocation>
</comment>
<feature type="domain" description="Cation/H+ exchanger transmembrane" evidence="11">
    <location>
        <begin position="13"/>
        <end position="439"/>
    </location>
</feature>
<feature type="transmembrane region" description="Helical" evidence="10">
    <location>
        <begin position="303"/>
        <end position="329"/>
    </location>
</feature>
<feature type="transmembrane region" description="Helical" evidence="10">
    <location>
        <begin position="55"/>
        <end position="74"/>
    </location>
</feature>
<evidence type="ECO:0000256" key="9">
    <source>
        <dbReference type="ARBA" id="ARBA00023201"/>
    </source>
</evidence>
<keyword evidence="9" id="KW-0739">Sodium transport</keyword>
<keyword evidence="3" id="KW-1003">Cell membrane</keyword>
<name>A0A1B2HTG6_9PSEU</name>
<dbReference type="Pfam" id="PF00999">
    <property type="entry name" value="Na_H_Exchanger"/>
    <property type="match status" value="1"/>
</dbReference>
<dbReference type="GO" id="GO:0051453">
    <property type="term" value="P:regulation of intracellular pH"/>
    <property type="evidence" value="ECO:0007669"/>
    <property type="project" value="TreeGrafter"/>
</dbReference>
<dbReference type="Proteomes" id="UP000093053">
    <property type="component" value="Chromosome"/>
</dbReference>
<proteinExistence type="predicted"/>
<reference evidence="12 13" key="1">
    <citation type="submission" date="2016-07" db="EMBL/GenBank/DDBJ databases">
        <title>Complete genome sequence of the Lentzea guizhouensis DHS C013.</title>
        <authorList>
            <person name="Cao C."/>
        </authorList>
    </citation>
    <scope>NUCLEOTIDE SEQUENCE [LARGE SCALE GENOMIC DNA]</scope>
    <source>
        <strain evidence="12 13">DHS C013</strain>
    </source>
</reference>
<evidence type="ECO:0000313" key="13">
    <source>
        <dbReference type="Proteomes" id="UP000093053"/>
    </source>
</evidence>
<evidence type="ECO:0000256" key="3">
    <source>
        <dbReference type="ARBA" id="ARBA00022475"/>
    </source>
</evidence>
<dbReference type="PANTHER" id="PTHR10110">
    <property type="entry name" value="SODIUM/HYDROGEN EXCHANGER"/>
    <property type="match status" value="1"/>
</dbReference>
<dbReference type="OrthoDB" id="57886at2"/>
<dbReference type="GO" id="GO:0098719">
    <property type="term" value="P:sodium ion import across plasma membrane"/>
    <property type="evidence" value="ECO:0007669"/>
    <property type="project" value="TreeGrafter"/>
</dbReference>
<protein>
    <submittedName>
        <fullName evidence="12">Peptidase</fullName>
    </submittedName>
</protein>
<evidence type="ECO:0000313" key="12">
    <source>
        <dbReference type="EMBL" id="ANZ41030.1"/>
    </source>
</evidence>
<feature type="transmembrane region" description="Helical" evidence="10">
    <location>
        <begin position="210"/>
        <end position="227"/>
    </location>
</feature>
<evidence type="ECO:0000256" key="6">
    <source>
        <dbReference type="ARBA" id="ARBA00023053"/>
    </source>
</evidence>
<dbReference type="GO" id="GO:0005886">
    <property type="term" value="C:plasma membrane"/>
    <property type="evidence" value="ECO:0007669"/>
    <property type="project" value="UniProtKB-SubCell"/>
</dbReference>
<dbReference type="GO" id="GO:0015385">
    <property type="term" value="F:sodium:proton antiporter activity"/>
    <property type="evidence" value="ECO:0007669"/>
    <property type="project" value="InterPro"/>
</dbReference>
<evidence type="ECO:0000256" key="5">
    <source>
        <dbReference type="ARBA" id="ARBA00022989"/>
    </source>
</evidence>
<evidence type="ECO:0000256" key="2">
    <source>
        <dbReference type="ARBA" id="ARBA00022448"/>
    </source>
</evidence>
<accession>A0A1B2HTG6</accession>
<evidence type="ECO:0000256" key="7">
    <source>
        <dbReference type="ARBA" id="ARBA00023065"/>
    </source>
</evidence>
<keyword evidence="4 10" id="KW-0812">Transmembrane</keyword>
<dbReference type="RefSeq" id="WP_065919367.1">
    <property type="nucleotide sequence ID" value="NZ_CP016793.1"/>
</dbReference>
<dbReference type="KEGG" id="led:BBK82_38690"/>
<evidence type="ECO:0000256" key="1">
    <source>
        <dbReference type="ARBA" id="ARBA00004651"/>
    </source>
</evidence>
<feature type="transmembrane region" description="Helical" evidence="10">
    <location>
        <begin position="272"/>
        <end position="291"/>
    </location>
</feature>
<keyword evidence="7" id="KW-0406">Ion transport</keyword>
<keyword evidence="8 10" id="KW-0472">Membrane</keyword>
<dbReference type="Gene3D" id="6.10.140.1330">
    <property type="match status" value="1"/>
</dbReference>
<dbReference type="AlphaFoldDB" id="A0A1B2HTG6"/>
<dbReference type="GO" id="GO:0015386">
    <property type="term" value="F:potassium:proton antiporter activity"/>
    <property type="evidence" value="ECO:0007669"/>
    <property type="project" value="TreeGrafter"/>
</dbReference>
<dbReference type="PANTHER" id="PTHR10110:SF86">
    <property type="entry name" value="SODIUM_HYDROGEN EXCHANGER 7"/>
    <property type="match status" value="1"/>
</dbReference>
<keyword evidence="6" id="KW-0915">Sodium</keyword>
<keyword evidence="2" id="KW-0813">Transport</keyword>
<feature type="transmembrane region" description="Helical" evidence="10">
    <location>
        <begin position="416"/>
        <end position="439"/>
    </location>
</feature>
<keyword evidence="5 10" id="KW-1133">Transmembrane helix</keyword>
<feature type="transmembrane region" description="Helical" evidence="10">
    <location>
        <begin position="233"/>
        <end position="252"/>
    </location>
</feature>
<feature type="transmembrane region" description="Helical" evidence="10">
    <location>
        <begin position="86"/>
        <end position="106"/>
    </location>
</feature>
<dbReference type="InterPro" id="IPR006153">
    <property type="entry name" value="Cation/H_exchanger_TM"/>
</dbReference>
<feature type="transmembrane region" description="Helical" evidence="10">
    <location>
        <begin position="182"/>
        <end position="203"/>
    </location>
</feature>
<evidence type="ECO:0000256" key="4">
    <source>
        <dbReference type="ARBA" id="ARBA00022692"/>
    </source>
</evidence>
<dbReference type="InterPro" id="IPR018422">
    <property type="entry name" value="Cation/H_exchanger_CPA1"/>
</dbReference>
<evidence type="ECO:0000256" key="10">
    <source>
        <dbReference type="SAM" id="Phobius"/>
    </source>
</evidence>
<organism evidence="12 13">
    <name type="scientific">Lentzea guizhouensis</name>
    <dbReference type="NCBI Taxonomy" id="1586287"/>
    <lineage>
        <taxon>Bacteria</taxon>
        <taxon>Bacillati</taxon>
        <taxon>Actinomycetota</taxon>
        <taxon>Actinomycetes</taxon>
        <taxon>Pseudonocardiales</taxon>
        <taxon>Pseudonocardiaceae</taxon>
        <taxon>Lentzea</taxon>
    </lineage>
</organism>
<evidence type="ECO:0000256" key="8">
    <source>
        <dbReference type="ARBA" id="ARBA00023136"/>
    </source>
</evidence>